<dbReference type="PROSITE" id="PS51385">
    <property type="entry name" value="YJEF_N"/>
    <property type="match status" value="1"/>
</dbReference>
<dbReference type="Proteomes" id="UP000030023">
    <property type="component" value="Unassembled WGS sequence"/>
</dbReference>
<feature type="domain" description="YjeF N-terminal" evidence="1">
    <location>
        <begin position="11"/>
        <end position="112"/>
    </location>
</feature>
<comment type="caution">
    <text evidence="2">The sequence shown here is derived from an EMBL/GenBank/DDBJ whole genome shotgun (WGS) entry which is preliminary data.</text>
</comment>
<evidence type="ECO:0000313" key="3">
    <source>
        <dbReference type="Proteomes" id="UP000030023"/>
    </source>
</evidence>
<name>A0ABR4XNH6_9LACO</name>
<proteinExistence type="predicted"/>
<gene>
    <name evidence="2" type="ORF">Q757_10190</name>
</gene>
<dbReference type="InterPro" id="IPR004443">
    <property type="entry name" value="YjeF_N_dom"/>
</dbReference>
<dbReference type="Pfam" id="PF03853">
    <property type="entry name" value="YjeF_N"/>
    <property type="match status" value="1"/>
</dbReference>
<reference evidence="2 3" key="1">
    <citation type="journal article" date="2014" name="Antonie Van Leeuwenhoek">
        <title>Oenococcus alcoholitolerans sp. nov., a lactic acid bacteria isolated from cachaca and ethanol fermentation processes.</title>
        <authorList>
            <person name="Badotti F."/>
            <person name="Moreira A.P."/>
            <person name="Tonon L.A."/>
            <person name="de Lucena B.T."/>
            <person name="Gomes Fde C."/>
            <person name="Kruger R."/>
            <person name="Thompson C.C."/>
            <person name="de Morais M.A.Jr."/>
            <person name="Rosa C.A."/>
            <person name="Thompson F.L."/>
        </authorList>
    </citation>
    <scope>NUCLEOTIDE SEQUENCE [LARGE SCALE GENOMIC DNA]</scope>
    <source>
        <strain evidence="2 3">UFRJ-M7.2.18</strain>
    </source>
</reference>
<accession>A0ABR4XNH6</accession>
<organism evidence="2 3">
    <name type="scientific">Oenococcus alcoholitolerans</name>
    <dbReference type="NCBI Taxonomy" id="931074"/>
    <lineage>
        <taxon>Bacteria</taxon>
        <taxon>Bacillati</taxon>
        <taxon>Bacillota</taxon>
        <taxon>Bacilli</taxon>
        <taxon>Lactobacillales</taxon>
        <taxon>Lactobacillaceae</taxon>
        <taxon>Oenococcus</taxon>
    </lineage>
</organism>
<dbReference type="Gene3D" id="3.40.50.10260">
    <property type="entry name" value="YjeF N-terminal domain"/>
    <property type="match status" value="1"/>
</dbReference>
<dbReference type="EMBL" id="AXCV01000657">
    <property type="protein sequence ID" value="KGO19481.1"/>
    <property type="molecule type" value="Genomic_DNA"/>
</dbReference>
<sequence>MTDDYISAKQAAAFDDFTINEIGVPSAVLMERAALAVYQRLLAGRVFDLKKVLVVAGSGNNGGDGIAVARMLFLRGLDVTIWLLGKRQNTSPENKRQLDIAKKIWCQNPFAS</sequence>
<evidence type="ECO:0000259" key="1">
    <source>
        <dbReference type="PROSITE" id="PS51385"/>
    </source>
</evidence>
<protein>
    <recommendedName>
        <fullName evidence="1">YjeF N-terminal domain-containing protein</fullName>
    </recommendedName>
</protein>
<dbReference type="InterPro" id="IPR036652">
    <property type="entry name" value="YjeF_N_dom_sf"/>
</dbReference>
<dbReference type="SUPFAM" id="SSF64153">
    <property type="entry name" value="YjeF N-terminal domain-like"/>
    <property type="match status" value="1"/>
</dbReference>
<keyword evidence="3" id="KW-1185">Reference proteome</keyword>
<evidence type="ECO:0000313" key="2">
    <source>
        <dbReference type="EMBL" id="KGO19481.1"/>
    </source>
</evidence>